<dbReference type="Gene3D" id="1.20.900.10">
    <property type="entry name" value="Dbl homology (DH) domain"/>
    <property type="match status" value="1"/>
</dbReference>
<protein>
    <submittedName>
        <fullName evidence="3">Guanine nucleotide exchange factor for Cdc42p</fullName>
    </submittedName>
</protein>
<feature type="domain" description="DH" evidence="2">
    <location>
        <begin position="211"/>
        <end position="357"/>
    </location>
</feature>
<dbReference type="GO" id="GO:0030010">
    <property type="term" value="P:establishment of cell polarity"/>
    <property type="evidence" value="ECO:0007669"/>
    <property type="project" value="TreeGrafter"/>
</dbReference>
<dbReference type="AlphaFoldDB" id="A0A9W7XJY4"/>
<dbReference type="GO" id="GO:0005737">
    <property type="term" value="C:cytoplasm"/>
    <property type="evidence" value="ECO:0007669"/>
    <property type="project" value="TreeGrafter"/>
</dbReference>
<dbReference type="Pfam" id="PF00621">
    <property type="entry name" value="RhoGEF"/>
    <property type="match status" value="1"/>
</dbReference>
<dbReference type="GO" id="GO:0031106">
    <property type="term" value="P:septin ring organization"/>
    <property type="evidence" value="ECO:0007669"/>
    <property type="project" value="TreeGrafter"/>
</dbReference>
<evidence type="ECO:0000259" key="2">
    <source>
        <dbReference type="PROSITE" id="PS50010"/>
    </source>
</evidence>
<proteinExistence type="predicted"/>
<dbReference type="GO" id="GO:0005085">
    <property type="term" value="F:guanyl-nucleotide exchange factor activity"/>
    <property type="evidence" value="ECO:0007669"/>
    <property type="project" value="InterPro"/>
</dbReference>
<dbReference type="EMBL" id="JANBOH010000167">
    <property type="protein sequence ID" value="KAJ1644416.1"/>
    <property type="molecule type" value="Genomic_DNA"/>
</dbReference>
<gene>
    <name evidence="3" type="primary">CDC24_1</name>
    <name evidence="3" type="ORF">LPJ64_003907</name>
</gene>
<evidence type="ECO:0000313" key="3">
    <source>
        <dbReference type="EMBL" id="KAJ1644416.1"/>
    </source>
</evidence>
<evidence type="ECO:0000256" key="1">
    <source>
        <dbReference type="SAM" id="MobiDB-lite"/>
    </source>
</evidence>
<dbReference type="InterPro" id="IPR000219">
    <property type="entry name" value="DH_dom"/>
</dbReference>
<feature type="region of interest" description="Disordered" evidence="1">
    <location>
        <begin position="492"/>
        <end position="520"/>
    </location>
</feature>
<comment type="caution">
    <text evidence="3">The sequence shown here is derived from an EMBL/GenBank/DDBJ whole genome shotgun (WGS) entry which is preliminary data.</text>
</comment>
<dbReference type="GO" id="GO:0000935">
    <property type="term" value="C:division septum"/>
    <property type="evidence" value="ECO:0007669"/>
    <property type="project" value="TreeGrafter"/>
</dbReference>
<dbReference type="PROSITE" id="PS50010">
    <property type="entry name" value="DH_2"/>
    <property type="match status" value="1"/>
</dbReference>
<dbReference type="InterPro" id="IPR053026">
    <property type="entry name" value="CDC42_GEF"/>
</dbReference>
<sequence>MAHNVGEGAFQGRLANLMLKFTAKLLPFCFGPRRRVIDNFANSSPSHAVSVSRQAYWPPYDRAVHLMERLLRLPSISCFLYPILVDEKIKAAYAPFKVPTEPLRTLFERGYTLNIMLNEMESPFVPTIDLAENDQTEMFWRGCLDAGLVTHEMLADEERMELMLRTVSKILDVLEERGRLGRVDPRYLSPRTIYPHASEGRSRAAELARTEIAYVHDLERLVSALSRSDPLFEPAQNLVVLHRELSMRIQYLAAQPTQLQLFDAVFDGLNDKFDAYLRFCAERVRGCASRGTVDVDSLLMRPVQRLAQYPLLFQSIVSALCDVCTALPASQQPLQAMASADAAMKHCKQILNRANEATREALNEKLRDDFYARIDLPPPDLGRLLTRTVVSARLLQEFSEVEAYLFENRLVLCRALKQRPQRPSRVRRTLSALHLAMMSPAKKPKRQSASSSSSATLHGDELEFRLPEIDTVTPQAGLLLSSHVSLATLRDPPRITFTSSPDVTIQEHEENNEPDQEPSMDPLVVKISLNTDAISKVSQVAELGGTLRIAIQFMAADRSQDTAVNFRRLSLDDAALWLRLLKRIVPLSTVEDTPARTFLVNHRLLQTVKSKHVGPLLHI</sequence>
<evidence type="ECO:0000313" key="4">
    <source>
        <dbReference type="Proteomes" id="UP001145021"/>
    </source>
</evidence>
<organism evidence="3 4">
    <name type="scientific">Coemansia asiatica</name>
    <dbReference type="NCBI Taxonomy" id="1052880"/>
    <lineage>
        <taxon>Eukaryota</taxon>
        <taxon>Fungi</taxon>
        <taxon>Fungi incertae sedis</taxon>
        <taxon>Zoopagomycota</taxon>
        <taxon>Kickxellomycotina</taxon>
        <taxon>Kickxellomycetes</taxon>
        <taxon>Kickxellales</taxon>
        <taxon>Kickxellaceae</taxon>
        <taxon>Coemansia</taxon>
    </lineage>
</organism>
<dbReference type="InterPro" id="IPR035899">
    <property type="entry name" value="DBL_dom_sf"/>
</dbReference>
<name>A0A9W7XJY4_9FUNG</name>
<feature type="region of interest" description="Disordered" evidence="1">
    <location>
        <begin position="437"/>
        <end position="456"/>
    </location>
</feature>
<dbReference type="PANTHER" id="PTHR47339">
    <property type="entry name" value="CELL DIVISION CONTROL PROTEIN 24"/>
    <property type="match status" value="1"/>
</dbReference>
<reference evidence="3" key="1">
    <citation type="submission" date="2022-07" db="EMBL/GenBank/DDBJ databases">
        <title>Phylogenomic reconstructions and comparative analyses of Kickxellomycotina fungi.</title>
        <authorList>
            <person name="Reynolds N.K."/>
            <person name="Stajich J.E."/>
            <person name="Barry K."/>
            <person name="Grigoriev I.V."/>
            <person name="Crous P."/>
            <person name="Smith M.E."/>
        </authorList>
    </citation>
    <scope>NUCLEOTIDE SEQUENCE</scope>
    <source>
        <strain evidence="3">NBRC 105413</strain>
    </source>
</reference>
<dbReference type="PANTHER" id="PTHR47339:SF1">
    <property type="entry name" value="CELL DIVISION CONTROL PROTEIN 24"/>
    <property type="match status" value="1"/>
</dbReference>
<dbReference type="GO" id="GO:0043332">
    <property type="term" value="C:mating projection tip"/>
    <property type="evidence" value="ECO:0007669"/>
    <property type="project" value="TreeGrafter"/>
</dbReference>
<accession>A0A9W7XJY4</accession>
<dbReference type="Proteomes" id="UP001145021">
    <property type="component" value="Unassembled WGS sequence"/>
</dbReference>
<dbReference type="SUPFAM" id="SSF48065">
    <property type="entry name" value="DBL homology domain (DH-domain)"/>
    <property type="match status" value="1"/>
</dbReference>
<keyword evidence="4" id="KW-1185">Reference proteome</keyword>
<dbReference type="GO" id="GO:0005634">
    <property type="term" value="C:nucleus"/>
    <property type="evidence" value="ECO:0007669"/>
    <property type="project" value="TreeGrafter"/>
</dbReference>